<dbReference type="Proteomes" id="UP000028725">
    <property type="component" value="Unassembled WGS sequence"/>
</dbReference>
<dbReference type="RefSeq" id="WP_044194151.1">
    <property type="nucleotide sequence ID" value="NZ_JMCB01000014.1"/>
</dbReference>
<name>A0A085W928_9BACT</name>
<sequence>MIARFRATAPPGAILAQTFHRGAFDALLAQPTAAGIRIYYGKYASGADTLVLYATNGEGQDLSAMPMNHCQPCPSLCDTLPANSHLISPAEAQETINRFQATAPPGAVRSQSLDRSAIDVLLAQPTAAGIRIYYGKYANGANTLVLYAINKQGQVISTLAMDHCTPCPPTCDAQAASTRSSNSD</sequence>
<dbReference type="OrthoDB" id="661656at2"/>
<proteinExistence type="predicted"/>
<dbReference type="EMBL" id="JMCB01000014">
    <property type="protein sequence ID" value="KFE64191.1"/>
    <property type="molecule type" value="Genomic_DNA"/>
</dbReference>
<comment type="caution">
    <text evidence="1">The sequence shown here is derived from an EMBL/GenBank/DDBJ whole genome shotgun (WGS) entry which is preliminary data.</text>
</comment>
<dbReference type="AlphaFoldDB" id="A0A085W928"/>
<protein>
    <submittedName>
        <fullName evidence="1">Uncharacterized protein</fullName>
    </submittedName>
</protein>
<organism evidence="1 2">
    <name type="scientific">Hyalangium minutum</name>
    <dbReference type="NCBI Taxonomy" id="394096"/>
    <lineage>
        <taxon>Bacteria</taxon>
        <taxon>Pseudomonadati</taxon>
        <taxon>Myxococcota</taxon>
        <taxon>Myxococcia</taxon>
        <taxon>Myxococcales</taxon>
        <taxon>Cystobacterineae</taxon>
        <taxon>Archangiaceae</taxon>
        <taxon>Hyalangium</taxon>
    </lineage>
</organism>
<reference evidence="1 2" key="1">
    <citation type="submission" date="2014-04" db="EMBL/GenBank/DDBJ databases">
        <title>Genome assembly of Hyalangium minutum DSM 14724.</title>
        <authorList>
            <person name="Sharma G."/>
            <person name="Subramanian S."/>
        </authorList>
    </citation>
    <scope>NUCLEOTIDE SEQUENCE [LARGE SCALE GENOMIC DNA]</scope>
    <source>
        <strain evidence="1 2">DSM 14724</strain>
    </source>
</reference>
<evidence type="ECO:0000313" key="1">
    <source>
        <dbReference type="EMBL" id="KFE64191.1"/>
    </source>
</evidence>
<gene>
    <name evidence="1" type="ORF">DB31_1985</name>
</gene>
<keyword evidence="2" id="KW-1185">Reference proteome</keyword>
<evidence type="ECO:0000313" key="2">
    <source>
        <dbReference type="Proteomes" id="UP000028725"/>
    </source>
</evidence>
<accession>A0A085W928</accession>